<accession>A0A1Y1ZZL1</accession>
<protein>
    <submittedName>
        <fullName evidence="2">Uncharacterized protein</fullName>
    </submittedName>
</protein>
<proteinExistence type="predicted"/>
<feature type="compositionally biased region" description="Polar residues" evidence="1">
    <location>
        <begin position="88"/>
        <end position="100"/>
    </location>
</feature>
<organism evidence="2 3">
    <name type="scientific">Clohesyomyces aquaticus</name>
    <dbReference type="NCBI Taxonomy" id="1231657"/>
    <lineage>
        <taxon>Eukaryota</taxon>
        <taxon>Fungi</taxon>
        <taxon>Dikarya</taxon>
        <taxon>Ascomycota</taxon>
        <taxon>Pezizomycotina</taxon>
        <taxon>Dothideomycetes</taxon>
        <taxon>Pleosporomycetidae</taxon>
        <taxon>Pleosporales</taxon>
        <taxon>Lindgomycetaceae</taxon>
        <taxon>Clohesyomyces</taxon>
    </lineage>
</organism>
<evidence type="ECO:0000313" key="3">
    <source>
        <dbReference type="Proteomes" id="UP000193144"/>
    </source>
</evidence>
<dbReference type="Proteomes" id="UP000193144">
    <property type="component" value="Unassembled WGS sequence"/>
</dbReference>
<reference evidence="2 3" key="1">
    <citation type="submission" date="2016-07" db="EMBL/GenBank/DDBJ databases">
        <title>Pervasive Adenine N6-methylation of Active Genes in Fungi.</title>
        <authorList>
            <consortium name="DOE Joint Genome Institute"/>
            <person name="Mondo S.J."/>
            <person name="Dannebaum R.O."/>
            <person name="Kuo R.C."/>
            <person name="Labutti K."/>
            <person name="Haridas S."/>
            <person name="Kuo A."/>
            <person name="Salamov A."/>
            <person name="Ahrendt S.R."/>
            <person name="Lipzen A."/>
            <person name="Sullivan W."/>
            <person name="Andreopoulos W.B."/>
            <person name="Clum A."/>
            <person name="Lindquist E."/>
            <person name="Daum C."/>
            <person name="Ramamoorthy G.K."/>
            <person name="Gryganskyi A."/>
            <person name="Culley D."/>
            <person name="Magnuson J.K."/>
            <person name="James T.Y."/>
            <person name="O'Malley M.A."/>
            <person name="Stajich J.E."/>
            <person name="Spatafora J.W."/>
            <person name="Visel A."/>
            <person name="Grigoriev I.V."/>
        </authorList>
    </citation>
    <scope>NUCLEOTIDE SEQUENCE [LARGE SCALE GENOMIC DNA]</scope>
    <source>
        <strain evidence="2 3">CBS 115471</strain>
    </source>
</reference>
<evidence type="ECO:0000256" key="1">
    <source>
        <dbReference type="SAM" id="MobiDB-lite"/>
    </source>
</evidence>
<keyword evidence="3" id="KW-1185">Reference proteome</keyword>
<name>A0A1Y1ZZL1_9PLEO</name>
<feature type="region of interest" description="Disordered" evidence="1">
    <location>
        <begin position="1"/>
        <end position="100"/>
    </location>
</feature>
<dbReference type="AlphaFoldDB" id="A0A1Y1ZZL1"/>
<evidence type="ECO:0000313" key="2">
    <source>
        <dbReference type="EMBL" id="ORY15699.1"/>
    </source>
</evidence>
<sequence>MGLKRTRHSNEVVEEAPARRTRNKAEPERPNKRARRVASPPPPLPNRSGKRGRPRQSPEQTIHVRSPPRSDESEPSTTSADELDDSPNEQSATDDVTVQVSHSVTFEGKKVQETSTSDLKLDKKMAYTITEMVPNSLRKAEVFAEQRNLRNCVREIKADVIVGDDQHNLERTIGTFQFVNDTTIGPKVFDLEAIEAMVGFVKDYATRVRPPTIRLNLTLKFGSGFKPVRTEILEPKMKQTLEAEMAEYFKCPDRTCMNFGSSCLQLNSEHIKIDPEQEKRFCDPGIREDKTMATTILELAIDAIEKRSEKHPEAMTRDEVKGALAQMPFLKLFLPRVRPLPEFAVGR</sequence>
<gene>
    <name evidence="2" type="ORF">BCR34DRAFT_584874</name>
</gene>
<dbReference type="EMBL" id="MCFA01000023">
    <property type="protein sequence ID" value="ORY15699.1"/>
    <property type="molecule type" value="Genomic_DNA"/>
</dbReference>
<comment type="caution">
    <text evidence="2">The sequence shown here is derived from an EMBL/GenBank/DDBJ whole genome shotgun (WGS) entry which is preliminary data.</text>
</comment>